<dbReference type="GO" id="GO:0006629">
    <property type="term" value="P:lipid metabolic process"/>
    <property type="evidence" value="ECO:0007669"/>
    <property type="project" value="InterPro"/>
</dbReference>
<feature type="compositionally biased region" description="Basic and acidic residues" evidence="1">
    <location>
        <begin position="1"/>
        <end position="10"/>
    </location>
</feature>
<dbReference type="CDD" id="cd08561">
    <property type="entry name" value="GDPD_cytoplasmic_ScUgpQ2_like"/>
    <property type="match status" value="1"/>
</dbReference>
<dbReference type="OrthoDB" id="9787897at2"/>
<dbReference type="eggNOG" id="COG0584">
    <property type="taxonomic scope" value="Bacteria"/>
</dbReference>
<dbReference type="Proteomes" id="UP000002534">
    <property type="component" value="Chromosome"/>
</dbReference>
<dbReference type="GO" id="GO:0008081">
    <property type="term" value="F:phosphoric diester hydrolase activity"/>
    <property type="evidence" value="ECO:0007669"/>
    <property type="project" value="InterPro"/>
</dbReference>
<dbReference type="AlphaFoldDB" id="Q3A3G1"/>
<sequence length="271" mass="29787">MKSKYFDPPRPRLFGHRGNSGDFPENTLPAFSDALACGTPYLELDVRATKDDEVVVIHDESLLRTCGIDRPVAGLTFAELQNYDAGATFTPDQGRSYPHRGCGIRVPLLADVLQAFPRALFNIEIKQETPAMETATLEVIRRADMTEQVLLAAENDAVMARLRPLCQTAGIPTSFSYGELVSFFTWLQAGGQSPYHPPAQALQIPETYEGQTLVTPQSIAAAHTLGIEIHVWTVNQAQDMERLLRMGVDGVMSDRPAVLQKVAALTLPNDH</sequence>
<organism evidence="3 4">
    <name type="scientific">Syntrophotalea carbinolica (strain DSM 2380 / NBRC 103641 / GraBd1)</name>
    <name type="common">Pelobacter carbinolicus</name>
    <dbReference type="NCBI Taxonomy" id="338963"/>
    <lineage>
        <taxon>Bacteria</taxon>
        <taxon>Pseudomonadati</taxon>
        <taxon>Thermodesulfobacteriota</taxon>
        <taxon>Desulfuromonadia</taxon>
        <taxon>Desulfuromonadales</taxon>
        <taxon>Syntrophotaleaceae</taxon>
        <taxon>Syntrophotalea</taxon>
    </lineage>
</organism>
<dbReference type="InterPro" id="IPR030395">
    <property type="entry name" value="GP_PDE_dom"/>
</dbReference>
<dbReference type="Pfam" id="PF03009">
    <property type="entry name" value="GDPD"/>
    <property type="match status" value="1"/>
</dbReference>
<dbReference type="EMBL" id="CP000142">
    <property type="protein sequence ID" value="ABA89096.1"/>
    <property type="molecule type" value="Genomic_DNA"/>
</dbReference>
<evidence type="ECO:0000313" key="3">
    <source>
        <dbReference type="EMBL" id="ABA89096.1"/>
    </source>
</evidence>
<dbReference type="Gene3D" id="3.20.20.190">
    <property type="entry name" value="Phosphatidylinositol (PI) phosphodiesterase"/>
    <property type="match status" value="1"/>
</dbReference>
<gene>
    <name evidence="3" type="primary">ugpQ-2</name>
    <name evidence="3" type="ordered locus">Pcar_1855</name>
</gene>
<dbReference type="HOGENOM" id="CLU_030006_3_6_7"/>
<dbReference type="STRING" id="338963.Pcar_1855"/>
<keyword evidence="4" id="KW-1185">Reference proteome</keyword>
<evidence type="ECO:0000313" key="4">
    <source>
        <dbReference type="Proteomes" id="UP000002534"/>
    </source>
</evidence>
<dbReference type="PROSITE" id="PS51704">
    <property type="entry name" value="GP_PDE"/>
    <property type="match status" value="1"/>
</dbReference>
<evidence type="ECO:0000256" key="1">
    <source>
        <dbReference type="SAM" id="MobiDB-lite"/>
    </source>
</evidence>
<protein>
    <submittedName>
        <fullName evidence="3">Glycerophosphodiester phosphodiesterase</fullName>
    </submittedName>
</protein>
<dbReference type="KEGG" id="pca:Pcar_1855"/>
<name>Q3A3G1_SYNC1</name>
<dbReference type="InterPro" id="IPR017946">
    <property type="entry name" value="PLC-like_Pdiesterase_TIM-brl"/>
</dbReference>
<feature type="domain" description="GP-PDE" evidence="2">
    <location>
        <begin position="11"/>
        <end position="263"/>
    </location>
</feature>
<feature type="region of interest" description="Disordered" evidence="1">
    <location>
        <begin position="1"/>
        <end position="20"/>
    </location>
</feature>
<dbReference type="RefSeq" id="WP_011341598.1">
    <property type="nucleotide sequence ID" value="NC_007498.2"/>
</dbReference>
<accession>Q3A3G1</accession>
<dbReference type="PANTHER" id="PTHR46211:SF14">
    <property type="entry name" value="GLYCEROPHOSPHODIESTER PHOSPHODIESTERASE"/>
    <property type="match status" value="1"/>
</dbReference>
<reference evidence="4" key="1">
    <citation type="submission" date="2005-10" db="EMBL/GenBank/DDBJ databases">
        <title>Complete sequence of Pelobacter carbinolicus DSM 2380.</title>
        <authorList>
            <person name="Copeland A."/>
            <person name="Lucas S."/>
            <person name="Lapidus A."/>
            <person name="Barry K."/>
            <person name="Detter J.C."/>
            <person name="Glavina T."/>
            <person name="Hammon N."/>
            <person name="Israni S."/>
            <person name="Pitluck S."/>
            <person name="Chertkov O."/>
            <person name="Schmutz J."/>
            <person name="Larimer F."/>
            <person name="Land M."/>
            <person name="Kyrpides N."/>
            <person name="Ivanova N."/>
            <person name="Richardson P."/>
        </authorList>
    </citation>
    <scope>NUCLEOTIDE SEQUENCE [LARGE SCALE GENOMIC DNA]</scope>
    <source>
        <strain evidence="4">DSM 2380 / NBRC 103641 / GraBd1</strain>
    </source>
</reference>
<dbReference type="PANTHER" id="PTHR46211">
    <property type="entry name" value="GLYCEROPHOSPHORYL DIESTER PHOSPHODIESTERASE"/>
    <property type="match status" value="1"/>
</dbReference>
<evidence type="ECO:0000259" key="2">
    <source>
        <dbReference type="PROSITE" id="PS51704"/>
    </source>
</evidence>
<dbReference type="SUPFAM" id="SSF51695">
    <property type="entry name" value="PLC-like phosphodiesterases"/>
    <property type="match status" value="1"/>
</dbReference>
<proteinExistence type="predicted"/>
<reference evidence="3 4" key="2">
    <citation type="journal article" date="2012" name="BMC Genomics">
        <title>The genome of Pelobacter carbinolicus reveals surprising metabolic capabilities and physiological features.</title>
        <authorList>
            <person name="Aklujkar M."/>
            <person name="Haveman S.A."/>
            <person name="Didonato R.Jr."/>
            <person name="Chertkov O."/>
            <person name="Han C.S."/>
            <person name="Land M.L."/>
            <person name="Brown P."/>
            <person name="Lovley D.R."/>
        </authorList>
    </citation>
    <scope>NUCLEOTIDE SEQUENCE [LARGE SCALE GENOMIC DNA]</scope>
    <source>
        <strain evidence="4">DSM 2380 / NBRC 103641 / GraBd1</strain>
    </source>
</reference>